<evidence type="ECO:0000313" key="3">
    <source>
        <dbReference type="Proteomes" id="UP000534294"/>
    </source>
</evidence>
<evidence type="ECO:0008006" key="4">
    <source>
        <dbReference type="Google" id="ProtNLM"/>
    </source>
</evidence>
<accession>A0A7W8DRW6</accession>
<feature type="transmembrane region" description="Helical" evidence="1">
    <location>
        <begin position="62"/>
        <end position="81"/>
    </location>
</feature>
<reference evidence="2 3" key="1">
    <citation type="submission" date="2020-08" db="EMBL/GenBank/DDBJ databases">
        <title>Genomic Encyclopedia of Type Strains, Phase IV (KMG-IV): sequencing the most valuable type-strain genomes for metagenomic binning, comparative biology and taxonomic classification.</title>
        <authorList>
            <person name="Goeker M."/>
        </authorList>
    </citation>
    <scope>NUCLEOTIDE SEQUENCE [LARGE SCALE GENOMIC DNA]</scope>
    <source>
        <strain evidence="2 3">DSM 12251</strain>
    </source>
</reference>
<dbReference type="RefSeq" id="WP_184210907.1">
    <property type="nucleotide sequence ID" value="NZ_JACHIF010000008.1"/>
</dbReference>
<feature type="transmembrane region" description="Helical" evidence="1">
    <location>
        <begin position="109"/>
        <end position="130"/>
    </location>
</feature>
<dbReference type="InterPro" id="IPR014509">
    <property type="entry name" value="YjdF-like"/>
</dbReference>
<keyword evidence="1" id="KW-0812">Transmembrane</keyword>
<organism evidence="2 3">
    <name type="scientific">Prosthecobacter dejongeii</name>
    <dbReference type="NCBI Taxonomy" id="48465"/>
    <lineage>
        <taxon>Bacteria</taxon>
        <taxon>Pseudomonadati</taxon>
        <taxon>Verrucomicrobiota</taxon>
        <taxon>Verrucomicrobiia</taxon>
        <taxon>Verrucomicrobiales</taxon>
        <taxon>Verrucomicrobiaceae</taxon>
        <taxon>Prosthecobacter</taxon>
    </lineage>
</organism>
<feature type="transmembrane region" description="Helical" evidence="1">
    <location>
        <begin position="182"/>
        <end position="201"/>
    </location>
</feature>
<sequence length="207" mass="22768">MRNTPPPRLLPLFLFNAGYMAAAVAASMIKGNREFIFYIVIMCILIGVMALVHRRVGLSTPLLWALSLWGMMHMAGGLVPVPEGWSFQGQHGVLYSLWLIPEKLKYDQIVHAYGFGITTWLCWHALSTSLRKAWQVELPPTFGMLTLCAAAGVGFGALNEVIEFVAVLTIPNTNVGGYENTGWDLVANLIGATVAAIWIRLRSPVKL</sequence>
<dbReference type="AlphaFoldDB" id="A0A7W8DRW6"/>
<keyword evidence="1" id="KW-1133">Transmembrane helix</keyword>
<feature type="transmembrane region" description="Helical" evidence="1">
    <location>
        <begin position="12"/>
        <end position="29"/>
    </location>
</feature>
<keyword evidence="3" id="KW-1185">Reference proteome</keyword>
<proteinExistence type="predicted"/>
<evidence type="ECO:0000256" key="1">
    <source>
        <dbReference type="SAM" id="Phobius"/>
    </source>
</evidence>
<dbReference type="EMBL" id="JACHIF010000008">
    <property type="protein sequence ID" value="MBB5039291.1"/>
    <property type="molecule type" value="Genomic_DNA"/>
</dbReference>
<dbReference type="Pfam" id="PF09997">
    <property type="entry name" value="DUF2238"/>
    <property type="match status" value="1"/>
</dbReference>
<dbReference type="Proteomes" id="UP000534294">
    <property type="component" value="Unassembled WGS sequence"/>
</dbReference>
<comment type="caution">
    <text evidence="2">The sequence shown here is derived from an EMBL/GenBank/DDBJ whole genome shotgun (WGS) entry which is preliminary data.</text>
</comment>
<gene>
    <name evidence="2" type="ORF">HNQ64_003563</name>
</gene>
<feature type="transmembrane region" description="Helical" evidence="1">
    <location>
        <begin position="35"/>
        <end position="53"/>
    </location>
</feature>
<protein>
    <recommendedName>
        <fullName evidence="4">DUF2238 domain-containing protein</fullName>
    </recommendedName>
</protein>
<feature type="transmembrane region" description="Helical" evidence="1">
    <location>
        <begin position="142"/>
        <end position="162"/>
    </location>
</feature>
<keyword evidence="1" id="KW-0472">Membrane</keyword>
<evidence type="ECO:0000313" key="2">
    <source>
        <dbReference type="EMBL" id="MBB5039291.1"/>
    </source>
</evidence>
<name>A0A7W8DRW6_9BACT</name>